<evidence type="ECO:0000313" key="3">
    <source>
        <dbReference type="Proteomes" id="UP000799437"/>
    </source>
</evidence>
<feature type="region of interest" description="Disordered" evidence="1">
    <location>
        <begin position="287"/>
        <end position="501"/>
    </location>
</feature>
<feature type="compositionally biased region" description="Low complexity" evidence="1">
    <location>
        <begin position="361"/>
        <end position="370"/>
    </location>
</feature>
<feature type="region of interest" description="Disordered" evidence="1">
    <location>
        <begin position="95"/>
        <end position="115"/>
    </location>
</feature>
<feature type="compositionally biased region" description="Low complexity" evidence="1">
    <location>
        <begin position="331"/>
        <end position="343"/>
    </location>
</feature>
<dbReference type="AlphaFoldDB" id="A0A6A6W024"/>
<dbReference type="GeneID" id="54486721"/>
<feature type="compositionally biased region" description="Low complexity" evidence="1">
    <location>
        <begin position="239"/>
        <end position="258"/>
    </location>
</feature>
<feature type="compositionally biased region" description="Polar residues" evidence="1">
    <location>
        <begin position="454"/>
        <end position="466"/>
    </location>
</feature>
<dbReference type="Proteomes" id="UP000799437">
    <property type="component" value="Unassembled WGS sequence"/>
</dbReference>
<protein>
    <submittedName>
        <fullName evidence="2">Uncharacterized protein</fullName>
    </submittedName>
</protein>
<evidence type="ECO:0000313" key="2">
    <source>
        <dbReference type="EMBL" id="KAF2756278.1"/>
    </source>
</evidence>
<name>A0A6A6W024_9PEZI</name>
<dbReference type="OrthoDB" id="5408296at2759"/>
<dbReference type="EMBL" id="ML996576">
    <property type="protein sequence ID" value="KAF2756278.1"/>
    <property type="molecule type" value="Genomic_DNA"/>
</dbReference>
<feature type="compositionally biased region" description="Polar residues" evidence="1">
    <location>
        <begin position="371"/>
        <end position="390"/>
    </location>
</feature>
<reference evidence="2" key="1">
    <citation type="journal article" date="2020" name="Stud. Mycol.">
        <title>101 Dothideomycetes genomes: a test case for predicting lifestyles and emergence of pathogens.</title>
        <authorList>
            <person name="Haridas S."/>
            <person name="Albert R."/>
            <person name="Binder M."/>
            <person name="Bloem J."/>
            <person name="Labutti K."/>
            <person name="Salamov A."/>
            <person name="Andreopoulos B."/>
            <person name="Baker S."/>
            <person name="Barry K."/>
            <person name="Bills G."/>
            <person name="Bluhm B."/>
            <person name="Cannon C."/>
            <person name="Castanera R."/>
            <person name="Culley D."/>
            <person name="Daum C."/>
            <person name="Ezra D."/>
            <person name="Gonzalez J."/>
            <person name="Henrissat B."/>
            <person name="Kuo A."/>
            <person name="Liang C."/>
            <person name="Lipzen A."/>
            <person name="Lutzoni F."/>
            <person name="Magnuson J."/>
            <person name="Mondo S."/>
            <person name="Nolan M."/>
            <person name="Ohm R."/>
            <person name="Pangilinan J."/>
            <person name="Park H.-J."/>
            <person name="Ramirez L."/>
            <person name="Alfaro M."/>
            <person name="Sun H."/>
            <person name="Tritt A."/>
            <person name="Yoshinaga Y."/>
            <person name="Zwiers L.-H."/>
            <person name="Turgeon B."/>
            <person name="Goodwin S."/>
            <person name="Spatafora J."/>
            <person name="Crous P."/>
            <person name="Grigoriev I."/>
        </authorList>
    </citation>
    <scope>NUCLEOTIDE SEQUENCE</scope>
    <source>
        <strain evidence="2">CBS 121739</strain>
    </source>
</reference>
<dbReference type="RefSeq" id="XP_033598729.1">
    <property type="nucleotide sequence ID" value="XM_033745667.1"/>
</dbReference>
<proteinExistence type="predicted"/>
<feature type="compositionally biased region" description="Pro residues" evidence="1">
    <location>
        <begin position="217"/>
        <end position="226"/>
    </location>
</feature>
<feature type="compositionally biased region" description="Pro residues" evidence="1">
    <location>
        <begin position="344"/>
        <end position="360"/>
    </location>
</feature>
<feature type="compositionally biased region" description="Polar residues" evidence="1">
    <location>
        <begin position="95"/>
        <end position="108"/>
    </location>
</feature>
<feature type="compositionally biased region" description="Pro residues" evidence="1">
    <location>
        <begin position="410"/>
        <end position="449"/>
    </location>
</feature>
<evidence type="ECO:0000256" key="1">
    <source>
        <dbReference type="SAM" id="MobiDB-lite"/>
    </source>
</evidence>
<sequence>MPAQQGEVALSTLFADVHYVFSPPHVKPPHHRFDKTCYVYLYHNPIQRRGRLEVANYAGTPEQDAFVGYLDMVRIERSHKHPTLFTIVVDGLTPQNGSAGSTPQTDLSQWHLPAPDQRGEGRYTYRLHTVEMYFWTVDDSEMFLDSLKRVVHESQLRLLDAPQQQQVPYQQQQQAQVADHRQSTVSPVVQKLEQVAISKPYQGQGRPDSISTTHSFPGPPTAPTPSNPHTTSSPPPVEAPANYAPMAYNPAAPAAPEPIAHREPTPPPPEAEHGTGLTAAVAQDHGNQYAPPHLQHQGSFPQQTGQQPYMPGPPPPQQQGVGSFSPPPSGTPVGIQRTNTTNSFPPPPPQAQSFAPPPNQPQNTGTPPQGMHQQQQPYGGYHSQQLSNYPGSPGHPPVQSPGFQPVQSPGFPPIQSPGFPPVPGNKPPSHSPSQPPTPGYAPQPSPGMPPGGYTQYNYAQNMSSSDPYAVHQQAYRPTENEAAHHKPPAQAGQKPGRFETGAKKFEKGVGGFLKKLDKKF</sequence>
<gene>
    <name evidence="2" type="ORF">EJ05DRAFT_488058</name>
</gene>
<feature type="region of interest" description="Disordered" evidence="1">
    <location>
        <begin position="199"/>
        <end position="275"/>
    </location>
</feature>
<keyword evidence="3" id="KW-1185">Reference proteome</keyword>
<organism evidence="2 3">
    <name type="scientific">Pseudovirgaria hyperparasitica</name>
    <dbReference type="NCBI Taxonomy" id="470096"/>
    <lineage>
        <taxon>Eukaryota</taxon>
        <taxon>Fungi</taxon>
        <taxon>Dikarya</taxon>
        <taxon>Ascomycota</taxon>
        <taxon>Pezizomycotina</taxon>
        <taxon>Dothideomycetes</taxon>
        <taxon>Dothideomycetes incertae sedis</taxon>
        <taxon>Acrospermales</taxon>
        <taxon>Acrospermaceae</taxon>
        <taxon>Pseudovirgaria</taxon>
    </lineage>
</organism>
<accession>A0A6A6W024</accession>